<dbReference type="Gene3D" id="2.60.120.920">
    <property type="match status" value="1"/>
</dbReference>
<dbReference type="Proteomes" id="UP000247409">
    <property type="component" value="Unassembled WGS sequence"/>
</dbReference>
<dbReference type="GO" id="GO:0005634">
    <property type="term" value="C:nucleus"/>
    <property type="evidence" value="ECO:0007669"/>
    <property type="project" value="TreeGrafter"/>
</dbReference>
<dbReference type="InterPro" id="IPR043136">
    <property type="entry name" value="B30.2/SPRY_sf"/>
</dbReference>
<gene>
    <name evidence="2" type="ORF">BWQ96_02322</name>
</gene>
<dbReference type="GO" id="GO:0003723">
    <property type="term" value="F:RNA binding"/>
    <property type="evidence" value="ECO:0007669"/>
    <property type="project" value="TreeGrafter"/>
</dbReference>
<name>A0A2V3J0J6_9FLOR</name>
<protein>
    <recommendedName>
        <fullName evidence="1">SPRY domain-containing protein</fullName>
    </recommendedName>
</protein>
<organism evidence="2 3">
    <name type="scientific">Gracilariopsis chorda</name>
    <dbReference type="NCBI Taxonomy" id="448386"/>
    <lineage>
        <taxon>Eukaryota</taxon>
        <taxon>Rhodophyta</taxon>
        <taxon>Florideophyceae</taxon>
        <taxon>Rhodymeniophycidae</taxon>
        <taxon>Gracilariales</taxon>
        <taxon>Gracilariaceae</taxon>
        <taxon>Gracilariopsis</taxon>
    </lineage>
</organism>
<dbReference type="OrthoDB" id="10266026at2759"/>
<dbReference type="CDD" id="cd12885">
    <property type="entry name" value="SPRY_RanBP_like"/>
    <property type="match status" value="1"/>
</dbReference>
<evidence type="ECO:0000259" key="1">
    <source>
        <dbReference type="SMART" id="SM00449"/>
    </source>
</evidence>
<sequence length="345" mass="36543">MMMKGCESQVDGFAVGLELERTERASEYEEERNGDVIPQIMHRAVATTLFDCVVRYSISAETLAETLCMAKGNLDGLYAEAKKEKVVKVSPASVVEGRHGRCTHASPHAAKRYEACLGAWNACEASAKRARTEVGRFAKELHSRLEQVAEERYGERFAGVAKRSGGERCGFSRSVHRGVFVVSDGIASVRTDTGIYGSCVSAGTITKQGTYFEVVVLDDCEAGGVCIGVARAGKSPGLVGGDKHSIGLHSSGKLVRNGEFEPFGQGYGSGDFVGVCVDVKDEDIGVQFSVNGRAVGGASFASRDAQLCAAVSMLRKGSKTLLLCCAAQWSAAQAAGRCSALCDAR</sequence>
<dbReference type="InterPro" id="IPR013320">
    <property type="entry name" value="ConA-like_dom_sf"/>
</dbReference>
<dbReference type="PANTHER" id="PTHR12381:SF56">
    <property type="entry name" value="B30.2_SPRY DOMAIN-CONTAINING PROTEIN-RELATED"/>
    <property type="match status" value="1"/>
</dbReference>
<dbReference type="SMART" id="SM00449">
    <property type="entry name" value="SPRY"/>
    <property type="match status" value="1"/>
</dbReference>
<evidence type="ECO:0000313" key="3">
    <source>
        <dbReference type="Proteomes" id="UP000247409"/>
    </source>
</evidence>
<dbReference type="GO" id="GO:0000380">
    <property type="term" value="P:alternative mRNA splicing, via spliceosome"/>
    <property type="evidence" value="ECO:0007669"/>
    <property type="project" value="TreeGrafter"/>
</dbReference>
<dbReference type="EMBL" id="NBIV01000018">
    <property type="protein sequence ID" value="PXF47936.1"/>
    <property type="molecule type" value="Genomic_DNA"/>
</dbReference>
<dbReference type="AlphaFoldDB" id="A0A2V3J0J6"/>
<evidence type="ECO:0000313" key="2">
    <source>
        <dbReference type="EMBL" id="PXF47936.1"/>
    </source>
</evidence>
<keyword evidence="3" id="KW-1185">Reference proteome</keyword>
<dbReference type="InterPro" id="IPR044736">
    <property type="entry name" value="Gid1/RanBPM/SPLA_SPRY"/>
</dbReference>
<dbReference type="Pfam" id="PF00622">
    <property type="entry name" value="SPRY"/>
    <property type="match status" value="1"/>
</dbReference>
<reference evidence="2 3" key="1">
    <citation type="journal article" date="2018" name="Mol. Biol. Evol.">
        <title>Analysis of the draft genome of the red seaweed Gracilariopsis chorda provides insights into genome size evolution in Rhodophyta.</title>
        <authorList>
            <person name="Lee J."/>
            <person name="Yang E.C."/>
            <person name="Graf L."/>
            <person name="Yang J.H."/>
            <person name="Qiu H."/>
            <person name="Zel Zion U."/>
            <person name="Chan C.X."/>
            <person name="Stephens T.G."/>
            <person name="Weber A.P.M."/>
            <person name="Boo G.H."/>
            <person name="Boo S.M."/>
            <person name="Kim K.M."/>
            <person name="Shin Y."/>
            <person name="Jung M."/>
            <person name="Lee S.J."/>
            <person name="Yim H.S."/>
            <person name="Lee J.H."/>
            <person name="Bhattacharya D."/>
            <person name="Yoon H.S."/>
        </authorList>
    </citation>
    <scope>NUCLEOTIDE SEQUENCE [LARGE SCALE GENOMIC DNA]</scope>
    <source>
        <strain evidence="2 3">SKKU-2015</strain>
        <tissue evidence="2">Whole body</tissue>
    </source>
</reference>
<dbReference type="PANTHER" id="PTHR12381">
    <property type="entry name" value="HETEROGENEOUS NUCLEAR RIBONUCLEOPROTEIN U FAMILY MEMBER"/>
    <property type="match status" value="1"/>
</dbReference>
<accession>A0A2V3J0J6</accession>
<proteinExistence type="predicted"/>
<feature type="domain" description="SPRY" evidence="1">
    <location>
        <begin position="207"/>
        <end position="328"/>
    </location>
</feature>
<dbReference type="STRING" id="448386.A0A2V3J0J6"/>
<dbReference type="InterPro" id="IPR003877">
    <property type="entry name" value="SPRY_dom"/>
</dbReference>
<dbReference type="SUPFAM" id="SSF49899">
    <property type="entry name" value="Concanavalin A-like lectins/glucanases"/>
    <property type="match status" value="1"/>
</dbReference>
<comment type="caution">
    <text evidence="2">The sequence shown here is derived from an EMBL/GenBank/DDBJ whole genome shotgun (WGS) entry which is preliminary data.</text>
</comment>